<protein>
    <submittedName>
        <fullName evidence="3">DUF4395 domain-containing protein</fullName>
    </submittedName>
</protein>
<evidence type="ECO:0000313" key="3">
    <source>
        <dbReference type="EMBL" id="MFC0564067.1"/>
    </source>
</evidence>
<dbReference type="RefSeq" id="WP_377337281.1">
    <property type="nucleotide sequence ID" value="NZ_JBHLUE010000004.1"/>
</dbReference>
<evidence type="ECO:0000259" key="2">
    <source>
        <dbReference type="Pfam" id="PF14340"/>
    </source>
</evidence>
<keyword evidence="1" id="KW-0472">Membrane</keyword>
<sequence length="153" mass="15638">MVAGGVVVLSTAAIVLDQPWLTAVIAYGFLARVLAGPKLSPLGLLATRVITPRLPVPEKLVPGPPKRFAQGIGAVLAGAAAVLALGFGQHVAAYVVLGVVALAATLESVFAFCVGCTIFAGLIRLGWIPEEVCAECNDIWSRAPARPVSGRAG</sequence>
<keyword evidence="1" id="KW-1133">Transmembrane helix</keyword>
<feature type="transmembrane region" description="Helical" evidence="1">
    <location>
        <begin position="93"/>
        <end position="120"/>
    </location>
</feature>
<gene>
    <name evidence="3" type="ORF">ACFFHU_07790</name>
</gene>
<dbReference type="EMBL" id="JBHLUE010000004">
    <property type="protein sequence ID" value="MFC0564067.1"/>
    <property type="molecule type" value="Genomic_DNA"/>
</dbReference>
<dbReference type="Proteomes" id="UP001589894">
    <property type="component" value="Unassembled WGS sequence"/>
</dbReference>
<dbReference type="InterPro" id="IPR025508">
    <property type="entry name" value="DUF4395"/>
</dbReference>
<evidence type="ECO:0000256" key="1">
    <source>
        <dbReference type="SAM" id="Phobius"/>
    </source>
</evidence>
<feature type="transmembrane region" description="Helical" evidence="1">
    <location>
        <begin position="68"/>
        <end position="87"/>
    </location>
</feature>
<proteinExistence type="predicted"/>
<keyword evidence="1" id="KW-0812">Transmembrane</keyword>
<keyword evidence="4" id="KW-1185">Reference proteome</keyword>
<dbReference type="Pfam" id="PF14340">
    <property type="entry name" value="DUF4395"/>
    <property type="match status" value="1"/>
</dbReference>
<organism evidence="3 4">
    <name type="scientific">Plantactinospora siamensis</name>
    <dbReference type="NCBI Taxonomy" id="555372"/>
    <lineage>
        <taxon>Bacteria</taxon>
        <taxon>Bacillati</taxon>
        <taxon>Actinomycetota</taxon>
        <taxon>Actinomycetes</taxon>
        <taxon>Micromonosporales</taxon>
        <taxon>Micromonosporaceae</taxon>
        <taxon>Plantactinospora</taxon>
    </lineage>
</organism>
<feature type="transmembrane region" description="Helical" evidence="1">
    <location>
        <begin position="6"/>
        <end position="30"/>
    </location>
</feature>
<accession>A0ABV6NUY9</accession>
<name>A0ABV6NUY9_9ACTN</name>
<comment type="caution">
    <text evidence="3">The sequence shown here is derived from an EMBL/GenBank/DDBJ whole genome shotgun (WGS) entry which is preliminary data.</text>
</comment>
<reference evidence="3 4" key="1">
    <citation type="submission" date="2024-09" db="EMBL/GenBank/DDBJ databases">
        <authorList>
            <person name="Sun Q."/>
            <person name="Mori K."/>
        </authorList>
    </citation>
    <scope>NUCLEOTIDE SEQUENCE [LARGE SCALE GENOMIC DNA]</scope>
    <source>
        <strain evidence="3 4">TBRC 2205</strain>
    </source>
</reference>
<evidence type="ECO:0000313" key="4">
    <source>
        <dbReference type="Proteomes" id="UP001589894"/>
    </source>
</evidence>
<feature type="domain" description="DUF4395" evidence="2">
    <location>
        <begin position="2"/>
        <end position="123"/>
    </location>
</feature>